<dbReference type="Proteomes" id="UP001595557">
    <property type="component" value="Unassembled WGS sequence"/>
</dbReference>
<proteinExistence type="predicted"/>
<evidence type="ECO:0000256" key="1">
    <source>
        <dbReference type="SAM" id="MobiDB-lite"/>
    </source>
</evidence>
<protein>
    <submittedName>
        <fullName evidence="2">Uncharacterized protein</fullName>
    </submittedName>
</protein>
<dbReference type="RefSeq" id="WP_207466425.1">
    <property type="nucleotide sequence ID" value="NZ_JAFNAW010000009.1"/>
</dbReference>
<evidence type="ECO:0000313" key="3">
    <source>
        <dbReference type="Proteomes" id="UP001595557"/>
    </source>
</evidence>
<name>A0ABV7IK77_9RHOB</name>
<sequence>MEDKIQQLRDEARELYIAQCEDAPDDQDVPVAEYAPALLLIDVDRRRSDPGLVPDEVWHRVRRRRFRMEIEVTADELTKLTSVPQWVRRQISDYGYGVMTLPLLEIVLFPRGRRQLSWTERRIRDALRLWTYALFPSLSDYVTGGSKHNEAEVYRWLAEHAPNLSALAKNSHAGRKNGGTTGQAGDQEEHPELWTYIPALMDEGRKLSMHFPDEPHPRSGEDLRWKVKSISDSYIRRLATRDPKIRDLAMMRTHVIDTLAKAKRISEQVMAERVPLMADYGPAMGQLLNLRAHHTLKNPDQYGKRVLALASKVLRSQMHEAYVQPPTLPPADRLSARDLATLAFLCDVDPYVMCAGHMLYNNEIAAMRTLGRLLRGTQSEISQQERETFDSLSTVRRNRHEAGRPIETEVEQIAEAFTELPEMLLFELHQVEG</sequence>
<evidence type="ECO:0000313" key="2">
    <source>
        <dbReference type="EMBL" id="MFC3169565.1"/>
    </source>
</evidence>
<reference evidence="3" key="1">
    <citation type="journal article" date="2019" name="Int. J. Syst. Evol. Microbiol.">
        <title>The Global Catalogue of Microorganisms (GCM) 10K type strain sequencing project: providing services to taxonomists for standard genome sequencing and annotation.</title>
        <authorList>
            <consortium name="The Broad Institute Genomics Platform"/>
            <consortium name="The Broad Institute Genome Sequencing Center for Infectious Disease"/>
            <person name="Wu L."/>
            <person name="Ma J."/>
        </authorList>
    </citation>
    <scope>NUCLEOTIDE SEQUENCE [LARGE SCALE GENOMIC DNA]</scope>
    <source>
        <strain evidence="3">KCTC 52239</strain>
    </source>
</reference>
<comment type="caution">
    <text evidence="2">The sequence shown here is derived from an EMBL/GenBank/DDBJ whole genome shotgun (WGS) entry which is preliminary data.</text>
</comment>
<gene>
    <name evidence="2" type="ORF">ACFOD7_16055</name>
</gene>
<feature type="region of interest" description="Disordered" evidence="1">
    <location>
        <begin position="169"/>
        <end position="188"/>
    </location>
</feature>
<organism evidence="2 3">
    <name type="scientific">Paracoccus fontiphilus</name>
    <dbReference type="NCBI Taxonomy" id="1815556"/>
    <lineage>
        <taxon>Bacteria</taxon>
        <taxon>Pseudomonadati</taxon>
        <taxon>Pseudomonadota</taxon>
        <taxon>Alphaproteobacteria</taxon>
        <taxon>Rhodobacterales</taxon>
        <taxon>Paracoccaceae</taxon>
        <taxon>Paracoccus</taxon>
    </lineage>
</organism>
<accession>A0ABV7IK77</accession>
<dbReference type="EMBL" id="JBHRTE010000072">
    <property type="protein sequence ID" value="MFC3169565.1"/>
    <property type="molecule type" value="Genomic_DNA"/>
</dbReference>
<keyword evidence="3" id="KW-1185">Reference proteome</keyword>